<evidence type="ECO:0000313" key="3">
    <source>
        <dbReference type="EMBL" id="MDT0542150.1"/>
    </source>
</evidence>
<dbReference type="EMBL" id="JAVRFD010000002">
    <property type="protein sequence ID" value="MDT0542150.1"/>
    <property type="molecule type" value="Genomic_DNA"/>
</dbReference>
<accession>A0ABU2X897</accession>
<dbReference type="InterPro" id="IPR036812">
    <property type="entry name" value="NAD(P)_OxRdtase_dom_sf"/>
</dbReference>
<evidence type="ECO:0000259" key="2">
    <source>
        <dbReference type="Pfam" id="PF00248"/>
    </source>
</evidence>
<organism evidence="3 4">
    <name type="scientific">Streptomyces lonegramiae</name>
    <dbReference type="NCBI Taxonomy" id="3075524"/>
    <lineage>
        <taxon>Bacteria</taxon>
        <taxon>Bacillati</taxon>
        <taxon>Actinomycetota</taxon>
        <taxon>Actinomycetes</taxon>
        <taxon>Kitasatosporales</taxon>
        <taxon>Streptomycetaceae</taxon>
        <taxon>Streptomyces</taxon>
    </lineage>
</organism>
<reference evidence="3" key="1">
    <citation type="submission" date="2024-05" db="EMBL/GenBank/DDBJ databases">
        <title>30 novel species of actinomycetes from the DSMZ collection.</title>
        <authorList>
            <person name="Nouioui I."/>
        </authorList>
    </citation>
    <scope>NUCLEOTIDE SEQUENCE</scope>
    <source>
        <strain evidence="3">DSM 41529</strain>
    </source>
</reference>
<dbReference type="SUPFAM" id="SSF51430">
    <property type="entry name" value="NAD(P)-linked oxidoreductase"/>
    <property type="match status" value="1"/>
</dbReference>
<dbReference type="Gene3D" id="3.20.20.100">
    <property type="entry name" value="NADP-dependent oxidoreductase domain"/>
    <property type="match status" value="1"/>
</dbReference>
<dbReference type="PANTHER" id="PTHR43625">
    <property type="entry name" value="AFLATOXIN B1 ALDEHYDE REDUCTASE"/>
    <property type="match status" value="1"/>
</dbReference>
<dbReference type="Pfam" id="PF00248">
    <property type="entry name" value="Aldo_ket_red"/>
    <property type="match status" value="1"/>
</dbReference>
<evidence type="ECO:0000313" key="4">
    <source>
        <dbReference type="Proteomes" id="UP001180754"/>
    </source>
</evidence>
<keyword evidence="4" id="KW-1185">Reference proteome</keyword>
<dbReference type="InterPro" id="IPR050791">
    <property type="entry name" value="Aldo-Keto_reductase"/>
</dbReference>
<comment type="caution">
    <text evidence="3">The sequence shown here is derived from an EMBL/GenBank/DDBJ whole genome shotgun (WGS) entry which is preliminary data.</text>
</comment>
<dbReference type="PANTHER" id="PTHR43625:SF40">
    <property type="entry name" value="ALDO-KETO REDUCTASE YAKC [NADP(+)]"/>
    <property type="match status" value="1"/>
</dbReference>
<evidence type="ECO:0000256" key="1">
    <source>
        <dbReference type="ARBA" id="ARBA00023002"/>
    </source>
</evidence>
<gene>
    <name evidence="3" type="ORF">RND15_05380</name>
</gene>
<sequence>MTALPTRTLGDLKTTAIGYGAMVLSPGVYGEIDDDRALTALRSALDEGATHIDTSDGYGADGHNESLVGRAVRGRRDEVTIATKFGFRRPEGVEGHAFPVNYTYGELAVNAEPRHVRRYAETSLRTLGTDRIDLYYPHFPDPTVPIEDTVGAVAELISDGLVRHLGLSNVTAEQLARAHAVHPVAAVQAQWSMWTPVDAELLATARELGVGIVAWSPLGSGFLTGTVQDIPADDFRRFIPRYHEGNLQANNDRYAPLRAIAADLGLTPGQLALAWLLHQYEHVVPIPGSRTPAHIAENLAAARAELTPATLARIAEALAAFAPEGTGTLLG</sequence>
<dbReference type="RefSeq" id="WP_311722503.1">
    <property type="nucleotide sequence ID" value="NZ_JAVRFD010000002.1"/>
</dbReference>
<dbReference type="Proteomes" id="UP001180754">
    <property type="component" value="Unassembled WGS sequence"/>
</dbReference>
<name>A0ABU2X897_9ACTN</name>
<protein>
    <submittedName>
        <fullName evidence="3">Aldo/keto reductase</fullName>
    </submittedName>
</protein>
<feature type="domain" description="NADP-dependent oxidoreductase" evidence="2">
    <location>
        <begin position="17"/>
        <end position="317"/>
    </location>
</feature>
<dbReference type="InterPro" id="IPR023210">
    <property type="entry name" value="NADP_OxRdtase_dom"/>
</dbReference>
<proteinExistence type="predicted"/>
<keyword evidence="1" id="KW-0560">Oxidoreductase</keyword>